<dbReference type="Gene3D" id="3.30.530.20">
    <property type="match status" value="1"/>
</dbReference>
<organism evidence="1 4">
    <name type="scientific">Arthrobacter bambusae</name>
    <dbReference type="NCBI Taxonomy" id="1338426"/>
    <lineage>
        <taxon>Bacteria</taxon>
        <taxon>Bacillati</taxon>
        <taxon>Actinomycetota</taxon>
        <taxon>Actinomycetes</taxon>
        <taxon>Micrococcales</taxon>
        <taxon>Micrococcaceae</taxon>
        <taxon>Arthrobacter</taxon>
    </lineage>
</organism>
<dbReference type="SUPFAM" id="SSF55961">
    <property type="entry name" value="Bet v1-like"/>
    <property type="match status" value="1"/>
</dbReference>
<evidence type="ECO:0000313" key="2">
    <source>
        <dbReference type="EMBL" id="MDQ0182993.1"/>
    </source>
</evidence>
<dbReference type="EMBL" id="JAUSRG010000026">
    <property type="protein sequence ID" value="MDP9907782.1"/>
    <property type="molecule type" value="Genomic_DNA"/>
</dbReference>
<protein>
    <submittedName>
        <fullName evidence="1">Membrane protein</fullName>
    </submittedName>
</protein>
<evidence type="ECO:0000313" key="1">
    <source>
        <dbReference type="EMBL" id="MDP9907782.1"/>
    </source>
</evidence>
<dbReference type="InterPro" id="IPR019587">
    <property type="entry name" value="Polyketide_cyclase/dehydratase"/>
</dbReference>
<dbReference type="Pfam" id="PF10604">
    <property type="entry name" value="Polyketide_cyc2"/>
    <property type="match status" value="1"/>
</dbReference>
<dbReference type="RefSeq" id="WP_059388794.1">
    <property type="nucleotide sequence ID" value="NZ_JAUSRG010000026.1"/>
</dbReference>
<name>A0AAW8DNF2_9MICC</name>
<dbReference type="InterPro" id="IPR023393">
    <property type="entry name" value="START-like_dom_sf"/>
</dbReference>
<evidence type="ECO:0000313" key="4">
    <source>
        <dbReference type="Proteomes" id="UP001242995"/>
    </source>
</evidence>
<reference evidence="1 3" key="1">
    <citation type="submission" date="2023-07" db="EMBL/GenBank/DDBJ databases">
        <title>Sorghum-associated microbial communities from plants grown in Nebraska, USA.</title>
        <authorList>
            <person name="Schachtman D."/>
        </authorList>
    </citation>
    <scope>NUCLEOTIDE SEQUENCE</scope>
    <source>
        <strain evidence="1">DS1006</strain>
        <strain evidence="2 3">DS1016</strain>
    </source>
</reference>
<keyword evidence="3" id="KW-1185">Reference proteome</keyword>
<dbReference type="CDD" id="cd08865">
    <property type="entry name" value="SRPBCC_10"/>
    <property type="match status" value="1"/>
</dbReference>
<proteinExistence type="predicted"/>
<dbReference type="Proteomes" id="UP001230951">
    <property type="component" value="Unassembled WGS sequence"/>
</dbReference>
<comment type="caution">
    <text evidence="1">The sequence shown here is derived from an EMBL/GenBank/DDBJ whole genome shotgun (WGS) entry which is preliminary data.</text>
</comment>
<evidence type="ECO:0000313" key="3">
    <source>
        <dbReference type="Proteomes" id="UP001230951"/>
    </source>
</evidence>
<sequence>MVDVQTEILIQRPREIVASYASNPDNAPVWYVNIRSAQWQTPKPLAVGSRVAFTARFLGRNLDYVYEFTELVPGEKLTMRTSQGPFPMRTTYTWSDENGATRMTLRNTGEPSGFSALAGILMAPMMRTAMRKDLENLKKILEAG</sequence>
<dbReference type="Proteomes" id="UP001242995">
    <property type="component" value="Unassembled WGS sequence"/>
</dbReference>
<dbReference type="AlphaFoldDB" id="A0AAW8DNF2"/>
<accession>A0AAW8DNF2</accession>
<gene>
    <name evidence="1" type="ORF">J2S90_004777</name>
    <name evidence="2" type="ORF">J2S93_004452</name>
</gene>
<dbReference type="EMBL" id="JAUSTF010000018">
    <property type="protein sequence ID" value="MDQ0182993.1"/>
    <property type="molecule type" value="Genomic_DNA"/>
</dbReference>